<dbReference type="RefSeq" id="WP_186743307.1">
    <property type="nucleotide sequence ID" value="NZ_CP060394.1"/>
</dbReference>
<dbReference type="KEGG" id="adin:H7849_25810"/>
<organism evidence="5 6">
    <name type="scientific">Alloacidobacterium dinghuense</name>
    <dbReference type="NCBI Taxonomy" id="2763107"/>
    <lineage>
        <taxon>Bacteria</taxon>
        <taxon>Pseudomonadati</taxon>
        <taxon>Acidobacteriota</taxon>
        <taxon>Terriglobia</taxon>
        <taxon>Terriglobales</taxon>
        <taxon>Acidobacteriaceae</taxon>
        <taxon>Alloacidobacterium</taxon>
    </lineage>
</organism>
<dbReference type="SUPFAM" id="SSF53590">
    <property type="entry name" value="Nucleoside hydrolase"/>
    <property type="match status" value="1"/>
</dbReference>
<feature type="signal peptide" evidence="3">
    <location>
        <begin position="1"/>
        <end position="28"/>
    </location>
</feature>
<evidence type="ECO:0000256" key="1">
    <source>
        <dbReference type="ARBA" id="ARBA00022801"/>
    </source>
</evidence>
<accession>A0A7G8BII2</accession>
<dbReference type="GO" id="GO:0006152">
    <property type="term" value="P:purine nucleoside catabolic process"/>
    <property type="evidence" value="ECO:0007669"/>
    <property type="project" value="TreeGrafter"/>
</dbReference>
<dbReference type="Proteomes" id="UP000515312">
    <property type="component" value="Chromosome"/>
</dbReference>
<keyword evidence="6" id="KW-1185">Reference proteome</keyword>
<dbReference type="Gene3D" id="3.90.245.10">
    <property type="entry name" value="Ribonucleoside hydrolase-like"/>
    <property type="match status" value="1"/>
</dbReference>
<dbReference type="EMBL" id="CP060394">
    <property type="protein sequence ID" value="QNI32352.1"/>
    <property type="molecule type" value="Genomic_DNA"/>
</dbReference>
<dbReference type="InterPro" id="IPR001910">
    <property type="entry name" value="Inosine/uridine_hydrolase_dom"/>
</dbReference>
<reference evidence="5 6" key="1">
    <citation type="submission" date="2020-08" db="EMBL/GenBank/DDBJ databases">
        <title>Edaphobacter telluris sp. nov. and Acidobacterium dinghuensis sp. nov., two acidobacteria isolated from forest soil.</title>
        <authorList>
            <person name="Fu J."/>
            <person name="Qiu L."/>
        </authorList>
    </citation>
    <scope>NUCLEOTIDE SEQUENCE [LARGE SCALE GENOMIC DNA]</scope>
    <source>
        <strain evidence="5">4Y35</strain>
    </source>
</reference>
<keyword evidence="2" id="KW-0326">Glycosidase</keyword>
<dbReference type="InterPro" id="IPR036452">
    <property type="entry name" value="Ribo_hydro-like"/>
</dbReference>
<evidence type="ECO:0000259" key="4">
    <source>
        <dbReference type="Pfam" id="PF01156"/>
    </source>
</evidence>
<feature type="domain" description="Inosine/uridine-preferring nucleoside hydrolase" evidence="4">
    <location>
        <begin position="33"/>
        <end position="311"/>
    </location>
</feature>
<keyword evidence="1 5" id="KW-0378">Hydrolase</keyword>
<dbReference type="GO" id="GO:0005829">
    <property type="term" value="C:cytosol"/>
    <property type="evidence" value="ECO:0007669"/>
    <property type="project" value="TreeGrafter"/>
</dbReference>
<proteinExistence type="predicted"/>
<dbReference type="PANTHER" id="PTHR12304">
    <property type="entry name" value="INOSINE-URIDINE PREFERRING NUCLEOSIDE HYDROLASE"/>
    <property type="match status" value="1"/>
</dbReference>
<name>A0A7G8BII2_9BACT</name>
<dbReference type="InterPro" id="IPR023186">
    <property type="entry name" value="IUNH"/>
</dbReference>
<evidence type="ECO:0000256" key="3">
    <source>
        <dbReference type="SAM" id="SignalP"/>
    </source>
</evidence>
<feature type="chain" id="PRO_5028961891" evidence="3">
    <location>
        <begin position="29"/>
        <end position="331"/>
    </location>
</feature>
<dbReference type="AlphaFoldDB" id="A0A7G8BII2"/>
<gene>
    <name evidence="5" type="ORF">H7849_25810</name>
</gene>
<dbReference type="PANTHER" id="PTHR12304:SF4">
    <property type="entry name" value="URIDINE NUCLEOSIDASE"/>
    <property type="match status" value="1"/>
</dbReference>
<evidence type="ECO:0000256" key="2">
    <source>
        <dbReference type="ARBA" id="ARBA00023295"/>
    </source>
</evidence>
<dbReference type="Pfam" id="PF01156">
    <property type="entry name" value="IU_nuc_hydro"/>
    <property type="match status" value="1"/>
</dbReference>
<evidence type="ECO:0000313" key="6">
    <source>
        <dbReference type="Proteomes" id="UP000515312"/>
    </source>
</evidence>
<dbReference type="GO" id="GO:0008477">
    <property type="term" value="F:purine nucleosidase activity"/>
    <property type="evidence" value="ECO:0007669"/>
    <property type="project" value="TreeGrafter"/>
</dbReference>
<evidence type="ECO:0000313" key="5">
    <source>
        <dbReference type="EMBL" id="QNI32352.1"/>
    </source>
</evidence>
<protein>
    <submittedName>
        <fullName evidence="5">Nucleoside hydrolase</fullName>
    </submittedName>
</protein>
<keyword evidence="3" id="KW-0732">Signal</keyword>
<sequence>MSINNHSKTWIACFAAWLFVASCLSAFAQQQKVIIDTDIGDDIDDVFAVGLALSSPELKILGVSSAWGDTELRSQMLDRLLCETGRSDIPVTTGVKTPRKSIFTQDVWAKAGVTHAHGDAVDFLLDQVRKNPGEITLIAIGPLSNIGAEIDRDPETFKKLKRVVLMGGSIRRGYDEFGTLSLIPRPPDAEYNIAMDPAAAQKLVWSGAPIYMMPLDSTQLKFDEVKRAMLTTVSTPLTDSLQVLIAEWQRGTHQTTPTMFDAVAAAYALKPELCPATPLHIDVDDKGFTREGAGPANVNVCLSSDSDQFFQFFMPRLLEQKLSGTSSCIAK</sequence>